<feature type="transmembrane region" description="Helical" evidence="3">
    <location>
        <begin position="17"/>
        <end position="36"/>
    </location>
</feature>
<dbReference type="InterPro" id="IPR011990">
    <property type="entry name" value="TPR-like_helical_dom_sf"/>
</dbReference>
<evidence type="ECO:0000256" key="2">
    <source>
        <dbReference type="SAM" id="MobiDB-lite"/>
    </source>
</evidence>
<protein>
    <recommendedName>
        <fullName evidence="4">AB hydrolase-1 domain-containing protein</fullName>
    </recommendedName>
</protein>
<dbReference type="Gene3D" id="1.25.40.10">
    <property type="entry name" value="Tetratricopeptide repeat domain"/>
    <property type="match status" value="2"/>
</dbReference>
<dbReference type="PANTHER" id="PTHR46082:SF6">
    <property type="entry name" value="AAA+ ATPASE DOMAIN-CONTAINING PROTEIN-RELATED"/>
    <property type="match status" value="1"/>
</dbReference>
<accession>A0AA39QY02</accession>
<dbReference type="SUPFAM" id="SSF52540">
    <property type="entry name" value="P-loop containing nucleoside triphosphate hydrolases"/>
    <property type="match status" value="1"/>
</dbReference>
<feature type="transmembrane region" description="Helical" evidence="3">
    <location>
        <begin position="48"/>
        <end position="68"/>
    </location>
</feature>
<evidence type="ECO:0000259" key="4">
    <source>
        <dbReference type="Pfam" id="PF12697"/>
    </source>
</evidence>
<dbReference type="Gene3D" id="3.40.50.300">
    <property type="entry name" value="P-loop containing nucleotide triphosphate hydrolases"/>
    <property type="match status" value="1"/>
</dbReference>
<keyword evidence="6" id="KW-1185">Reference proteome</keyword>
<feature type="transmembrane region" description="Helical" evidence="3">
    <location>
        <begin position="80"/>
        <end position="100"/>
    </location>
</feature>
<evidence type="ECO:0000313" key="6">
    <source>
        <dbReference type="Proteomes" id="UP001166286"/>
    </source>
</evidence>
<evidence type="ECO:0000313" key="5">
    <source>
        <dbReference type="EMBL" id="KAK0511263.1"/>
    </source>
</evidence>
<dbReference type="InterPro" id="IPR019734">
    <property type="entry name" value="TPR_rpt"/>
</dbReference>
<dbReference type="GO" id="GO:0043531">
    <property type="term" value="F:ADP binding"/>
    <property type="evidence" value="ECO:0007669"/>
    <property type="project" value="InterPro"/>
</dbReference>
<reference evidence="5" key="1">
    <citation type="submission" date="2023-03" db="EMBL/GenBank/DDBJ databases">
        <title>Complete genome of Cladonia borealis.</title>
        <authorList>
            <person name="Park H."/>
        </authorList>
    </citation>
    <scope>NUCLEOTIDE SEQUENCE</scope>
    <source>
        <strain evidence="5">ANT050790</strain>
    </source>
</reference>
<keyword evidence="3" id="KW-1133">Transmembrane helix</keyword>
<dbReference type="InterPro" id="IPR000073">
    <property type="entry name" value="AB_hydrolase_1"/>
</dbReference>
<feature type="transmembrane region" description="Helical" evidence="3">
    <location>
        <begin position="112"/>
        <end position="138"/>
    </location>
</feature>
<feature type="repeat" description="TPR" evidence="1">
    <location>
        <begin position="1105"/>
        <end position="1138"/>
    </location>
</feature>
<dbReference type="PROSITE" id="PS50005">
    <property type="entry name" value="TPR"/>
    <property type="match status" value="1"/>
</dbReference>
<dbReference type="EMBL" id="JAFEKC020000013">
    <property type="protein sequence ID" value="KAK0511263.1"/>
    <property type="molecule type" value="Genomic_DNA"/>
</dbReference>
<dbReference type="Proteomes" id="UP001166286">
    <property type="component" value="Unassembled WGS sequence"/>
</dbReference>
<feature type="compositionally biased region" description="Low complexity" evidence="2">
    <location>
        <begin position="1263"/>
        <end position="1275"/>
    </location>
</feature>
<dbReference type="Pfam" id="PF12697">
    <property type="entry name" value="Abhydrolase_6"/>
    <property type="match status" value="1"/>
</dbReference>
<feature type="compositionally biased region" description="Polar residues" evidence="2">
    <location>
        <begin position="1212"/>
        <end position="1232"/>
    </location>
</feature>
<evidence type="ECO:0000256" key="3">
    <source>
        <dbReference type="SAM" id="Phobius"/>
    </source>
</evidence>
<feature type="region of interest" description="Disordered" evidence="2">
    <location>
        <begin position="1206"/>
        <end position="1306"/>
    </location>
</feature>
<dbReference type="Pfam" id="PF13424">
    <property type="entry name" value="TPR_12"/>
    <property type="match status" value="1"/>
</dbReference>
<keyword evidence="1" id="KW-0802">TPR repeat</keyword>
<dbReference type="InterPro" id="IPR053137">
    <property type="entry name" value="NLR-like"/>
</dbReference>
<dbReference type="Gene3D" id="3.40.50.1820">
    <property type="entry name" value="alpha/beta hydrolase"/>
    <property type="match status" value="1"/>
</dbReference>
<sequence length="1306" mass="147307">MPPHYAIHTFLAPSLPLFLQTVGPIFILSSDVPFLFHSSLPEEGRGGMTFSLLSPWLAFACMFLLAYMRSAPHSGGNSPYPHIFGSLLLFCIVVPTLLGYSPAPSSDIWTWTAYLSLWLVPIILIIYCLLLSPLHVVWSPADLLIRRKEIDSSNPPARILYDPEISHSGYTAHDVVADIIAVHGLGSNSEHAFTHPHTQKMWLKDFLPTDLDKFRVIVIDYQSRWDEFSPVQDFDDYGREILDAIDSMRQPEHTKTRPIILLGHSFGGLLIKKALVLAHRAEAQDSLSSRSIAESTKGVLFFGTPSNGSSFAYFASYLSMFTYFRGSGVQLLELLKPDNREMGDLEKDFVKCYMGKIHACNFYETEGERLGNFVMSPVGYPFDICELPLSAFVDMDRPSAVARPSTNMPGAATVSLHANHKHLVKYPSRHHPNYTRVVREIGKVVSFHDAQKLKSSLREGQVHGSEIVKAHKPEYKVNFETIGLPLCSRFIGRDSELKDMRDHLLPVESAKRAKRLVIHGLGGMGKTQLALQYAVVESDQYSAFLWINCKSERYLQDGIAKFAERIPLHDVLDKSGSLLADAASKKEAWHLVLEWLSLPGNFRWLMVLDNADDQLLTKTREYFPHQGTLIITTRLSDLKALGHPIVLERVPIEDGRELLCSASDNSVEDDGVSALVELLGGLPLALRVAGAYMNAVGISASHYLSIYDHQSKNLKDFMDRMPELCEYDNGSLMTTWEISLSRVEQINARAPELLTLCSYMDNGDIWYELFQNGVTEKRLERMEEDGDPPFPDWLIEIGQNELLFYETIKPLVQYSFMRKAKERRSYSIHPLVHRWASLRIQSDAKRATVLAAAFSLIGNNVPNYNVPESSALMVRLSPHIRCARLSRHFGNISCARARYNIGLQYRNQGRFVDAKDMVLRSQKIRLQKLGPGHLLTLKADSFLANIDRKLGSLNQSKVAFERAIFLCKQHLGKHHEHTSRTCYDAALVHVETGTFSRAFELYSDVIAARKEMYGPEHLKVQQAIGSEGNAHMNLHELEKAEECYTIAFAGKLKLVGMDHRTTMFTLDNLGILHAHQGKFEDSEKELKTVLAFRTENLGHLHTSTLRTYQHLGELYTMMGNYVQADEMLMRALEGHEKVLGRDHQEYRVACTAYGRLREAQHRWPEAANLYSEVLSQRLKVFGPQNYYTREAREDLERVRKFQGLPSIDTDFNRLTPTKPSMPNSPQHSGLTPTTPPRESPNALDSPKPLANGKLWTPNGGGRSRSNSTSSVNSPVIIRRPTLWAPNEDEDPAIIHRPTPSRSPQSG</sequence>
<name>A0AA39QY02_9LECA</name>
<keyword evidence="3" id="KW-0812">Transmembrane</keyword>
<dbReference type="InterPro" id="IPR027417">
    <property type="entry name" value="P-loop_NTPase"/>
</dbReference>
<proteinExistence type="predicted"/>
<dbReference type="SMART" id="SM00028">
    <property type="entry name" value="TPR"/>
    <property type="match status" value="4"/>
</dbReference>
<dbReference type="InterPro" id="IPR029058">
    <property type="entry name" value="AB_hydrolase_fold"/>
</dbReference>
<dbReference type="SUPFAM" id="SSF48452">
    <property type="entry name" value="TPR-like"/>
    <property type="match status" value="3"/>
</dbReference>
<evidence type="ECO:0000256" key="1">
    <source>
        <dbReference type="PROSITE-ProRule" id="PRU00339"/>
    </source>
</evidence>
<gene>
    <name evidence="5" type="ORF">JMJ35_005836</name>
</gene>
<comment type="caution">
    <text evidence="5">The sequence shown here is derived from an EMBL/GenBank/DDBJ whole genome shotgun (WGS) entry which is preliminary data.</text>
</comment>
<dbReference type="PRINTS" id="PR00364">
    <property type="entry name" value="DISEASERSIST"/>
</dbReference>
<organism evidence="5 6">
    <name type="scientific">Cladonia borealis</name>
    <dbReference type="NCBI Taxonomy" id="184061"/>
    <lineage>
        <taxon>Eukaryota</taxon>
        <taxon>Fungi</taxon>
        <taxon>Dikarya</taxon>
        <taxon>Ascomycota</taxon>
        <taxon>Pezizomycotina</taxon>
        <taxon>Lecanoromycetes</taxon>
        <taxon>OSLEUM clade</taxon>
        <taxon>Lecanoromycetidae</taxon>
        <taxon>Lecanorales</taxon>
        <taxon>Lecanorineae</taxon>
        <taxon>Cladoniaceae</taxon>
        <taxon>Cladonia</taxon>
    </lineage>
</organism>
<dbReference type="SUPFAM" id="SSF53474">
    <property type="entry name" value="alpha/beta-Hydrolases"/>
    <property type="match status" value="1"/>
</dbReference>
<keyword evidence="3" id="KW-0472">Membrane</keyword>
<feature type="domain" description="AB hydrolase-1" evidence="4">
    <location>
        <begin position="179"/>
        <end position="275"/>
    </location>
</feature>
<dbReference type="PANTHER" id="PTHR46082">
    <property type="entry name" value="ATP/GTP-BINDING PROTEIN-RELATED"/>
    <property type="match status" value="1"/>
</dbReference>